<dbReference type="AlphaFoldDB" id="A0A937K0X7"/>
<organism evidence="1 2">
    <name type="scientific">Fulvivirga sediminis</name>
    <dbReference type="NCBI Taxonomy" id="2803949"/>
    <lineage>
        <taxon>Bacteria</taxon>
        <taxon>Pseudomonadati</taxon>
        <taxon>Bacteroidota</taxon>
        <taxon>Cytophagia</taxon>
        <taxon>Cytophagales</taxon>
        <taxon>Fulvivirgaceae</taxon>
        <taxon>Fulvivirga</taxon>
    </lineage>
</organism>
<comment type="caution">
    <text evidence="1">The sequence shown here is derived from an EMBL/GenBank/DDBJ whole genome shotgun (WGS) entry which is preliminary data.</text>
</comment>
<gene>
    <name evidence="1" type="ORF">JL102_21770</name>
</gene>
<evidence type="ECO:0000313" key="1">
    <source>
        <dbReference type="EMBL" id="MBL3658793.1"/>
    </source>
</evidence>
<proteinExistence type="predicted"/>
<dbReference type="SUPFAM" id="SSF51735">
    <property type="entry name" value="NAD(P)-binding Rossmann-fold domains"/>
    <property type="match status" value="1"/>
</dbReference>
<dbReference type="InterPro" id="IPR036291">
    <property type="entry name" value="NAD(P)-bd_dom_sf"/>
</dbReference>
<dbReference type="Proteomes" id="UP000659388">
    <property type="component" value="Unassembled WGS sequence"/>
</dbReference>
<dbReference type="EMBL" id="JAESIY010000017">
    <property type="protein sequence ID" value="MBL3658793.1"/>
    <property type="molecule type" value="Genomic_DNA"/>
</dbReference>
<accession>A0A937K0X7</accession>
<evidence type="ECO:0000313" key="2">
    <source>
        <dbReference type="Proteomes" id="UP000659388"/>
    </source>
</evidence>
<reference evidence="1" key="1">
    <citation type="submission" date="2021-01" db="EMBL/GenBank/DDBJ databases">
        <title>Fulvivirga kasyanovii gen. nov., sp nov., a novel member of the phylum Bacteroidetes isolated from seawater in a mussel farm.</title>
        <authorList>
            <person name="Zhao L.-H."/>
            <person name="Wang Z.-J."/>
        </authorList>
    </citation>
    <scope>NUCLEOTIDE SEQUENCE</scope>
    <source>
        <strain evidence="1">2943</strain>
    </source>
</reference>
<name>A0A937K0X7_9BACT</name>
<keyword evidence="2" id="KW-1185">Reference proteome</keyword>
<evidence type="ECO:0008006" key="3">
    <source>
        <dbReference type="Google" id="ProtNLM"/>
    </source>
</evidence>
<dbReference type="Gene3D" id="3.40.50.720">
    <property type="entry name" value="NAD(P)-binding Rossmann-like Domain"/>
    <property type="match status" value="1"/>
</dbReference>
<protein>
    <recommendedName>
        <fullName evidence="3">SDR family NAD(P)-dependent oxidoreductase</fullName>
    </recommendedName>
</protein>
<dbReference type="RefSeq" id="WP_202246586.1">
    <property type="nucleotide sequence ID" value="NZ_JAESIY010000017.1"/>
</dbReference>
<sequence length="67" mass="7344">MDNSKTVLITVAGSGMGLATAKFLVKNGFNVWAGIRDPESTNIAKSNTLRDYANNLDKEVQKTRLMK</sequence>